<protein>
    <submittedName>
        <fullName evidence="2">Uncharacterized protein</fullName>
    </submittedName>
</protein>
<sequence length="129" mass="13720">MPPPPPPPPIPGWPPLSKLELVLSSDAAAPTGCPGPIGFGCPDGTILPRGQREDRPPPRAPTAPRSRLHSPRHRFTPARPRDPPELSRNERASPPSSPPARARPPRAPELESGDPELTPRRIAAPPALA</sequence>
<feature type="compositionally biased region" description="Pro residues" evidence="1">
    <location>
        <begin position="95"/>
        <end position="107"/>
    </location>
</feature>
<accession>A0A0A9E5K0</accession>
<reference evidence="2" key="2">
    <citation type="journal article" date="2015" name="Data Brief">
        <title>Shoot transcriptome of the giant reed, Arundo donax.</title>
        <authorList>
            <person name="Barrero R.A."/>
            <person name="Guerrero F.D."/>
            <person name="Moolhuijzen P."/>
            <person name="Goolsby J.A."/>
            <person name="Tidwell J."/>
            <person name="Bellgard S.E."/>
            <person name="Bellgard M.I."/>
        </authorList>
    </citation>
    <scope>NUCLEOTIDE SEQUENCE</scope>
    <source>
        <tissue evidence="2">Shoot tissue taken approximately 20 cm above the soil surface</tissue>
    </source>
</reference>
<organism evidence="2">
    <name type="scientific">Arundo donax</name>
    <name type="common">Giant reed</name>
    <name type="synonym">Donax arundinaceus</name>
    <dbReference type="NCBI Taxonomy" id="35708"/>
    <lineage>
        <taxon>Eukaryota</taxon>
        <taxon>Viridiplantae</taxon>
        <taxon>Streptophyta</taxon>
        <taxon>Embryophyta</taxon>
        <taxon>Tracheophyta</taxon>
        <taxon>Spermatophyta</taxon>
        <taxon>Magnoliopsida</taxon>
        <taxon>Liliopsida</taxon>
        <taxon>Poales</taxon>
        <taxon>Poaceae</taxon>
        <taxon>PACMAD clade</taxon>
        <taxon>Arundinoideae</taxon>
        <taxon>Arundineae</taxon>
        <taxon>Arundo</taxon>
    </lineage>
</organism>
<dbReference type="AlphaFoldDB" id="A0A0A9E5K0"/>
<evidence type="ECO:0000256" key="1">
    <source>
        <dbReference type="SAM" id="MobiDB-lite"/>
    </source>
</evidence>
<dbReference type="EMBL" id="GBRH01202534">
    <property type="protein sequence ID" value="JAD95361.1"/>
    <property type="molecule type" value="Transcribed_RNA"/>
</dbReference>
<feature type="compositionally biased region" description="Basic residues" evidence="1">
    <location>
        <begin position="66"/>
        <end position="76"/>
    </location>
</feature>
<feature type="region of interest" description="Disordered" evidence="1">
    <location>
        <begin position="27"/>
        <end position="129"/>
    </location>
</feature>
<name>A0A0A9E5K0_ARUDO</name>
<proteinExistence type="predicted"/>
<feature type="compositionally biased region" description="Basic and acidic residues" evidence="1">
    <location>
        <begin position="79"/>
        <end position="91"/>
    </location>
</feature>
<evidence type="ECO:0000313" key="2">
    <source>
        <dbReference type="EMBL" id="JAD95361.1"/>
    </source>
</evidence>
<reference evidence="2" key="1">
    <citation type="submission" date="2014-09" db="EMBL/GenBank/DDBJ databases">
        <authorList>
            <person name="Magalhaes I.L.F."/>
            <person name="Oliveira U."/>
            <person name="Santos F.R."/>
            <person name="Vidigal T.H.D.A."/>
            <person name="Brescovit A.D."/>
            <person name="Santos A.J."/>
        </authorList>
    </citation>
    <scope>NUCLEOTIDE SEQUENCE</scope>
    <source>
        <tissue evidence="2">Shoot tissue taken approximately 20 cm above the soil surface</tissue>
    </source>
</reference>